<evidence type="ECO:0000256" key="3">
    <source>
        <dbReference type="ARBA" id="ARBA00023163"/>
    </source>
</evidence>
<organism evidence="5 6">
    <name type="scientific">Halalkalibacter suaedae</name>
    <dbReference type="NCBI Taxonomy" id="2822140"/>
    <lineage>
        <taxon>Bacteria</taxon>
        <taxon>Bacillati</taxon>
        <taxon>Bacillota</taxon>
        <taxon>Bacilli</taxon>
        <taxon>Bacillales</taxon>
        <taxon>Bacillaceae</taxon>
        <taxon>Halalkalibacter</taxon>
    </lineage>
</organism>
<dbReference type="InterPro" id="IPR018062">
    <property type="entry name" value="HTH_AraC-typ_CS"/>
</dbReference>
<dbReference type="PROSITE" id="PS00041">
    <property type="entry name" value="HTH_ARAC_FAMILY_1"/>
    <property type="match status" value="1"/>
</dbReference>
<accession>A0A941AT58</accession>
<dbReference type="PANTHER" id="PTHR43280:SF2">
    <property type="entry name" value="HTH-TYPE TRANSCRIPTIONAL REGULATOR EXSA"/>
    <property type="match status" value="1"/>
</dbReference>
<dbReference type="Pfam" id="PF12833">
    <property type="entry name" value="HTH_18"/>
    <property type="match status" value="1"/>
</dbReference>
<dbReference type="AlphaFoldDB" id="A0A941AT58"/>
<dbReference type="SUPFAM" id="SSF46689">
    <property type="entry name" value="Homeodomain-like"/>
    <property type="match status" value="2"/>
</dbReference>
<protein>
    <submittedName>
        <fullName evidence="5">AraC family transcriptional regulator</fullName>
    </submittedName>
</protein>
<dbReference type="EMBL" id="JAGKSQ010000002">
    <property type="protein sequence ID" value="MBP3950939.1"/>
    <property type="molecule type" value="Genomic_DNA"/>
</dbReference>
<evidence type="ECO:0000259" key="4">
    <source>
        <dbReference type="PROSITE" id="PS01124"/>
    </source>
</evidence>
<keyword evidence="3" id="KW-0804">Transcription</keyword>
<evidence type="ECO:0000256" key="2">
    <source>
        <dbReference type="ARBA" id="ARBA00023125"/>
    </source>
</evidence>
<gene>
    <name evidence="5" type="ORF">J7W16_07295</name>
</gene>
<dbReference type="InterPro" id="IPR020449">
    <property type="entry name" value="Tscrpt_reg_AraC-type_HTH"/>
</dbReference>
<dbReference type="InterPro" id="IPR037923">
    <property type="entry name" value="HTH-like"/>
</dbReference>
<dbReference type="InterPro" id="IPR003313">
    <property type="entry name" value="AraC-bd"/>
</dbReference>
<dbReference type="Pfam" id="PF02311">
    <property type="entry name" value="AraC_binding"/>
    <property type="match status" value="1"/>
</dbReference>
<name>A0A941AT58_9BACI</name>
<dbReference type="Gene3D" id="2.60.120.280">
    <property type="entry name" value="Regulatory protein AraC"/>
    <property type="match status" value="1"/>
</dbReference>
<dbReference type="SMART" id="SM00342">
    <property type="entry name" value="HTH_ARAC"/>
    <property type="match status" value="1"/>
</dbReference>
<dbReference type="PRINTS" id="PR00032">
    <property type="entry name" value="HTHARAC"/>
</dbReference>
<keyword evidence="1" id="KW-0805">Transcription regulation</keyword>
<dbReference type="Proteomes" id="UP000678228">
    <property type="component" value="Unassembled WGS sequence"/>
</dbReference>
<proteinExistence type="predicted"/>
<evidence type="ECO:0000313" key="5">
    <source>
        <dbReference type="EMBL" id="MBP3950939.1"/>
    </source>
</evidence>
<evidence type="ECO:0000256" key="1">
    <source>
        <dbReference type="ARBA" id="ARBA00023015"/>
    </source>
</evidence>
<dbReference type="RefSeq" id="WP_210596609.1">
    <property type="nucleotide sequence ID" value="NZ_JAGKSQ010000002.1"/>
</dbReference>
<comment type="caution">
    <text evidence="5">The sequence shown here is derived from an EMBL/GenBank/DDBJ whole genome shotgun (WGS) entry which is preliminary data.</text>
</comment>
<reference evidence="5" key="1">
    <citation type="submission" date="2021-03" db="EMBL/GenBank/DDBJ databases">
        <title>Bacillus suaedae sp. nov., isolated from Suaeda aralocaspica.</title>
        <authorList>
            <person name="Lei R.F.R."/>
        </authorList>
    </citation>
    <scope>NUCLEOTIDE SEQUENCE</scope>
    <source>
        <strain evidence="5">YZJH907-2</strain>
    </source>
</reference>
<keyword evidence="2" id="KW-0238">DNA-binding</keyword>
<dbReference type="PROSITE" id="PS01124">
    <property type="entry name" value="HTH_ARAC_FAMILY_2"/>
    <property type="match status" value="1"/>
</dbReference>
<dbReference type="InterPro" id="IPR009057">
    <property type="entry name" value="Homeodomain-like_sf"/>
</dbReference>
<dbReference type="SUPFAM" id="SSF51215">
    <property type="entry name" value="Regulatory protein AraC"/>
    <property type="match status" value="1"/>
</dbReference>
<keyword evidence="6" id="KW-1185">Reference proteome</keyword>
<evidence type="ECO:0000313" key="6">
    <source>
        <dbReference type="Proteomes" id="UP000678228"/>
    </source>
</evidence>
<dbReference type="Gene3D" id="1.10.10.60">
    <property type="entry name" value="Homeodomain-like"/>
    <property type="match status" value="2"/>
</dbReference>
<dbReference type="GO" id="GO:0043565">
    <property type="term" value="F:sequence-specific DNA binding"/>
    <property type="evidence" value="ECO:0007669"/>
    <property type="project" value="InterPro"/>
</dbReference>
<feature type="domain" description="HTH araC/xylS-type" evidence="4">
    <location>
        <begin position="184"/>
        <end position="282"/>
    </location>
</feature>
<sequence length="294" mass="34232">MNNTMPYDTYGFRFLDTLGRAFCQLYAVGFDKVTSQDYDWDGLKRIDGPLFLFQYTLSGFGHVEVDGVTYKVEPGAAFMVEIPSSHRYYLPSSSESWEFYFMLMRPNTISEQWHELNQQIGPVVQIPRESSVILLLQDVVHAASKKHITDGYRASSIVYQFMMELYRFSTSYQKEKEAWPPKIQMAVEQMEQHYKILQSLEDIAQSVELSKYHFTRSFTKATGYTPIEYLTKIRIEHAVRLLRETDVTIEEIARTVGYANGSYFIKVFRKWIGFSPGDFRAGRQLTSINQLKIE</sequence>
<dbReference type="InterPro" id="IPR018060">
    <property type="entry name" value="HTH_AraC"/>
</dbReference>
<dbReference type="GO" id="GO:0003700">
    <property type="term" value="F:DNA-binding transcription factor activity"/>
    <property type="evidence" value="ECO:0007669"/>
    <property type="project" value="InterPro"/>
</dbReference>
<dbReference type="PANTHER" id="PTHR43280">
    <property type="entry name" value="ARAC-FAMILY TRANSCRIPTIONAL REGULATOR"/>
    <property type="match status" value="1"/>
</dbReference>